<evidence type="ECO:0000313" key="3">
    <source>
        <dbReference type="Proteomes" id="UP001279642"/>
    </source>
</evidence>
<protein>
    <submittedName>
        <fullName evidence="2">Mitochondrial fission ELM1 family protein</fullName>
    </submittedName>
</protein>
<comment type="caution">
    <text evidence="2">The sequence shown here is derived from an EMBL/GenBank/DDBJ whole genome shotgun (WGS) entry which is preliminary data.</text>
</comment>
<dbReference type="PANTHER" id="PTHR33986">
    <property type="entry name" value="OS02G0535700 PROTEIN"/>
    <property type="match status" value="1"/>
</dbReference>
<evidence type="ECO:0000313" key="2">
    <source>
        <dbReference type="EMBL" id="MDY0882086.1"/>
    </source>
</evidence>
<sequence>MTQPGAQNRENASKSCDAFRDGPDVGTVPRVWVLTGFRAGDKAQMLALAEALGWPFTVKQFAYRSFELVTNILLGPNLAGLKRDKSDHLTPPWPDLVISAGRRNEPIARWIKARSGGRTRLVHLGRPWAEPRHFDLVITTPQYHVPPRDNVLSITAPLHQVTAARLEVAAERWRNSVASLPQPRIAVLVGGSSPPYVFDRDMASRLGRAASAMARQAGGSLLVSTSPRTGPAATQALHAGIDVPCHFYAWQADPETNPYLGFLALADAFIVTGDSMSMVAEACATAKPVYLFDMGKGWSRMRSEPPARPELIPLADRLRPRRVLHWLIAHCLPRRVRRDIRLILRGLVANRQAAWLEEESGGDRQSQPLRPSASTDLPRAVARVRALFATPAGD</sequence>
<feature type="compositionally biased region" description="Polar residues" evidence="1">
    <location>
        <begin position="1"/>
        <end position="14"/>
    </location>
</feature>
<feature type="region of interest" description="Disordered" evidence="1">
    <location>
        <begin position="1"/>
        <end position="20"/>
    </location>
</feature>
<name>A0ABU5E7C6_9PROT</name>
<dbReference type="PANTHER" id="PTHR33986:SF15">
    <property type="entry name" value="MITOCHONDRIAL FISSION PROTEIN ELM1"/>
    <property type="match status" value="1"/>
</dbReference>
<proteinExistence type="predicted"/>
<dbReference type="Proteomes" id="UP001279642">
    <property type="component" value="Unassembled WGS sequence"/>
</dbReference>
<evidence type="ECO:0000256" key="1">
    <source>
        <dbReference type="SAM" id="MobiDB-lite"/>
    </source>
</evidence>
<dbReference type="Pfam" id="PF06258">
    <property type="entry name" value="Mito_fiss_Elm1"/>
    <property type="match status" value="1"/>
</dbReference>
<reference evidence="2 3" key="1">
    <citation type="journal article" date="2016" name="Antonie Van Leeuwenhoek">
        <title>Dongia soli sp. nov., isolated from soil from Dokdo, Korea.</title>
        <authorList>
            <person name="Kim D.U."/>
            <person name="Lee H."/>
            <person name="Kim H."/>
            <person name="Kim S.G."/>
            <person name="Ka J.O."/>
        </authorList>
    </citation>
    <scope>NUCLEOTIDE SEQUENCE [LARGE SCALE GENOMIC DNA]</scope>
    <source>
        <strain evidence="2 3">D78</strain>
    </source>
</reference>
<gene>
    <name evidence="2" type="ORF">SMD27_04460</name>
</gene>
<organism evidence="2 3">
    <name type="scientific">Dongia soli</name>
    <dbReference type="NCBI Taxonomy" id="600628"/>
    <lineage>
        <taxon>Bacteria</taxon>
        <taxon>Pseudomonadati</taxon>
        <taxon>Pseudomonadota</taxon>
        <taxon>Alphaproteobacteria</taxon>
        <taxon>Rhodospirillales</taxon>
        <taxon>Dongiaceae</taxon>
        <taxon>Dongia</taxon>
    </lineage>
</organism>
<dbReference type="SUPFAM" id="SSF53756">
    <property type="entry name" value="UDP-Glycosyltransferase/glycogen phosphorylase"/>
    <property type="match status" value="1"/>
</dbReference>
<accession>A0ABU5E7C6</accession>
<dbReference type="RefSeq" id="WP_320507118.1">
    <property type="nucleotide sequence ID" value="NZ_JAXCLW010000001.1"/>
</dbReference>
<dbReference type="EMBL" id="JAXCLW010000001">
    <property type="protein sequence ID" value="MDY0882086.1"/>
    <property type="molecule type" value="Genomic_DNA"/>
</dbReference>
<keyword evidence="3" id="KW-1185">Reference proteome</keyword>
<dbReference type="InterPro" id="IPR009367">
    <property type="entry name" value="Elm1-like"/>
</dbReference>